<reference evidence="9" key="1">
    <citation type="submission" date="2025-08" db="UniProtKB">
        <authorList>
            <consortium name="RefSeq"/>
        </authorList>
    </citation>
    <scope>IDENTIFICATION</scope>
    <source>
        <tissue evidence="9">Tentacle</tissue>
    </source>
</reference>
<keyword evidence="2 6" id="KW-0732">Signal</keyword>
<dbReference type="PANTHER" id="PTHR23301:SF0">
    <property type="entry name" value="CHITIN-BINDING TYPE-2 DOMAIN-CONTAINING PROTEIN-RELATED"/>
    <property type="match status" value="1"/>
</dbReference>
<dbReference type="Gene3D" id="3.20.20.80">
    <property type="entry name" value="Glycosidases"/>
    <property type="match status" value="2"/>
</dbReference>
<name>A0A6P8J980_ACTTE</name>
<evidence type="ECO:0000256" key="6">
    <source>
        <dbReference type="SAM" id="SignalP"/>
    </source>
</evidence>
<organism evidence="8 9">
    <name type="scientific">Actinia tenebrosa</name>
    <name type="common">Australian red waratah sea anemone</name>
    <dbReference type="NCBI Taxonomy" id="6105"/>
    <lineage>
        <taxon>Eukaryota</taxon>
        <taxon>Metazoa</taxon>
        <taxon>Cnidaria</taxon>
        <taxon>Anthozoa</taxon>
        <taxon>Hexacorallia</taxon>
        <taxon>Actiniaria</taxon>
        <taxon>Actiniidae</taxon>
        <taxon>Actinia</taxon>
    </lineage>
</organism>
<evidence type="ECO:0000313" key="8">
    <source>
        <dbReference type="Proteomes" id="UP000515163"/>
    </source>
</evidence>
<feature type="domain" description="Chitin-binding type-2" evidence="7">
    <location>
        <begin position="23"/>
        <end position="81"/>
    </location>
</feature>
<dbReference type="SMART" id="SM00494">
    <property type="entry name" value="ChtBD2"/>
    <property type="match status" value="5"/>
</dbReference>
<sequence length="430" mass="46864">MLRVSLIFGVFLHTISIVRGYPGNFCSNKVNGNYPDSAKCNGYIACSNGITYHMPCPAGLVWNKVQKMCDWKRNVPPPCGTLTLITSSPTPGPVTTPAPDSFTCAGKTDGNYPDPNNCHGYIACANGIKYHMPCPAELKWNDRQKRCDWPKYAYPACGVSSSSGPSYSCKVQVISNNFCSGKANGNYPDPSNCHGYIACSNDLIYHMPCPAQLKWNDRQKRCDWPKHAYPACSGVTPTPTIAPTTISGGVGGNFCQKKANGNYPDPNNCFGYIACSNGFTYHMPCPASLKWNDNQKRCDWPKYANPGCSGAHQWPCYICVCPNGNCQSNFCSNKVNGNYPDSAKCNGYIACSNGITYHMPCPAGLVWNKVQKMCDWKRNVPPPCGNLNIVPTTSSSCSDILSVECCDVIQARNDCGGVVGLYCRKSCKRC</sequence>
<dbReference type="OrthoDB" id="6021959at2759"/>
<evidence type="ECO:0000256" key="3">
    <source>
        <dbReference type="ARBA" id="ARBA00022737"/>
    </source>
</evidence>
<feature type="domain" description="Chitin-binding type-2" evidence="7">
    <location>
        <begin position="252"/>
        <end position="310"/>
    </location>
</feature>
<feature type="signal peptide" evidence="6">
    <location>
        <begin position="1"/>
        <end position="20"/>
    </location>
</feature>
<dbReference type="InterPro" id="IPR036508">
    <property type="entry name" value="Chitin-bd_dom_sf"/>
</dbReference>
<dbReference type="PANTHER" id="PTHR23301">
    <property type="entry name" value="CHITIN BINDING PERITROPHIN-A"/>
    <property type="match status" value="1"/>
</dbReference>
<dbReference type="InParanoid" id="A0A6P8J980"/>
<dbReference type="InterPro" id="IPR002557">
    <property type="entry name" value="Chitin-bd_dom"/>
</dbReference>
<dbReference type="GO" id="GO:0005576">
    <property type="term" value="C:extracellular region"/>
    <property type="evidence" value="ECO:0007669"/>
    <property type="project" value="InterPro"/>
</dbReference>
<dbReference type="KEGG" id="aten:116308099"/>
<evidence type="ECO:0000256" key="2">
    <source>
        <dbReference type="ARBA" id="ARBA00022729"/>
    </source>
</evidence>
<feature type="domain" description="Chitin-binding type-2" evidence="7">
    <location>
        <begin position="101"/>
        <end position="159"/>
    </location>
</feature>
<dbReference type="Pfam" id="PF01607">
    <property type="entry name" value="CBM_14"/>
    <property type="match status" value="5"/>
</dbReference>
<evidence type="ECO:0000259" key="7">
    <source>
        <dbReference type="PROSITE" id="PS50940"/>
    </source>
</evidence>
<dbReference type="GO" id="GO:0008061">
    <property type="term" value="F:chitin binding"/>
    <property type="evidence" value="ECO:0007669"/>
    <property type="project" value="UniProtKB-KW"/>
</dbReference>
<keyword evidence="8" id="KW-1185">Reference proteome</keyword>
<keyword evidence="4" id="KW-1015">Disulfide bond</keyword>
<dbReference type="AlphaFoldDB" id="A0A6P8J980"/>
<feature type="domain" description="Chitin-binding type-2" evidence="7">
    <location>
        <begin position="176"/>
        <end position="234"/>
    </location>
</feature>
<keyword evidence="1" id="KW-0147">Chitin-binding</keyword>
<feature type="chain" id="PRO_5027582812" evidence="6">
    <location>
        <begin position="21"/>
        <end position="430"/>
    </location>
</feature>
<dbReference type="RefSeq" id="XP_031574328.1">
    <property type="nucleotide sequence ID" value="XM_031718468.1"/>
</dbReference>
<keyword evidence="3" id="KW-0677">Repeat</keyword>
<evidence type="ECO:0000256" key="5">
    <source>
        <dbReference type="ARBA" id="ARBA00023180"/>
    </source>
</evidence>
<keyword evidence="5" id="KW-0325">Glycoprotein</keyword>
<accession>A0A6P8J980</accession>
<dbReference type="Proteomes" id="UP000515163">
    <property type="component" value="Unplaced"/>
</dbReference>
<feature type="domain" description="Chitin-binding type-2" evidence="7">
    <location>
        <begin position="328"/>
        <end position="386"/>
    </location>
</feature>
<evidence type="ECO:0000256" key="4">
    <source>
        <dbReference type="ARBA" id="ARBA00023157"/>
    </source>
</evidence>
<dbReference type="GeneID" id="116308099"/>
<gene>
    <name evidence="9" type="primary">LOC116308099</name>
</gene>
<dbReference type="Gene3D" id="2.170.140.10">
    <property type="entry name" value="Chitin binding domain"/>
    <property type="match status" value="3"/>
</dbReference>
<proteinExistence type="predicted"/>
<evidence type="ECO:0000313" key="9">
    <source>
        <dbReference type="RefSeq" id="XP_031574328.1"/>
    </source>
</evidence>
<dbReference type="SUPFAM" id="SSF57625">
    <property type="entry name" value="Invertebrate chitin-binding proteins"/>
    <property type="match status" value="5"/>
</dbReference>
<evidence type="ECO:0000256" key="1">
    <source>
        <dbReference type="ARBA" id="ARBA00022669"/>
    </source>
</evidence>
<dbReference type="PROSITE" id="PS50940">
    <property type="entry name" value="CHIT_BIND_II"/>
    <property type="match status" value="5"/>
</dbReference>
<protein>
    <submittedName>
        <fullName evidence="9">Chondroitin proteoglycan 2-like</fullName>
    </submittedName>
</protein>
<dbReference type="InterPro" id="IPR051940">
    <property type="entry name" value="Chitin_bind-dev_reg"/>
</dbReference>